<name>S9WHE4_9TRYP</name>
<feature type="transmembrane region" description="Helical" evidence="1">
    <location>
        <begin position="12"/>
        <end position="30"/>
    </location>
</feature>
<keyword evidence="1" id="KW-0472">Membrane</keyword>
<evidence type="ECO:0000313" key="2">
    <source>
        <dbReference type="EMBL" id="EPY35240.1"/>
    </source>
</evidence>
<dbReference type="EMBL" id="ATMH01001180">
    <property type="protein sequence ID" value="EPY35240.1"/>
    <property type="molecule type" value="Genomic_DNA"/>
</dbReference>
<dbReference type="Proteomes" id="UP000015354">
    <property type="component" value="Unassembled WGS sequence"/>
</dbReference>
<reference evidence="2 3" key="1">
    <citation type="journal article" date="2013" name="PLoS ONE">
        <title>Predicting the Proteins of Angomonas deanei, Strigomonas culicis and Their Respective Endosymbionts Reveals New Aspects of the Trypanosomatidae Family.</title>
        <authorList>
            <person name="Motta M.C."/>
            <person name="Martins A.C."/>
            <person name="de Souza S.S."/>
            <person name="Catta-Preta C.M."/>
            <person name="Silva R."/>
            <person name="Klein C.C."/>
            <person name="de Almeida L.G."/>
            <person name="de Lima Cunha O."/>
            <person name="Ciapina L.P."/>
            <person name="Brocchi M."/>
            <person name="Colabardini A.C."/>
            <person name="de Araujo Lima B."/>
            <person name="Machado C.R."/>
            <person name="de Almeida Soares C.M."/>
            <person name="Probst C.M."/>
            <person name="de Menezes C.B."/>
            <person name="Thompson C.E."/>
            <person name="Bartholomeu D.C."/>
            <person name="Gradia D.F."/>
            <person name="Pavoni D.P."/>
            <person name="Grisard E.C."/>
            <person name="Fantinatti-Garboggini F."/>
            <person name="Marchini F.K."/>
            <person name="Rodrigues-Luiz G.F."/>
            <person name="Wagner G."/>
            <person name="Goldman G.H."/>
            <person name="Fietto J.L."/>
            <person name="Elias M.C."/>
            <person name="Goldman M.H."/>
            <person name="Sagot M.F."/>
            <person name="Pereira M."/>
            <person name="Stoco P.H."/>
            <person name="de Mendonca-Neto R.P."/>
            <person name="Teixeira S.M."/>
            <person name="Maciel T.E."/>
            <person name="de Oliveira Mendes T.A."/>
            <person name="Urmenyi T.P."/>
            <person name="de Souza W."/>
            <person name="Schenkman S."/>
            <person name="de Vasconcelos A.T."/>
        </authorList>
    </citation>
    <scope>NUCLEOTIDE SEQUENCE [LARGE SCALE GENOMIC DNA]</scope>
</reference>
<accession>S9WHE4</accession>
<comment type="caution">
    <text evidence="2">The sequence shown here is derived from an EMBL/GenBank/DDBJ whole genome shotgun (WGS) entry which is preliminary data.</text>
</comment>
<protein>
    <submittedName>
        <fullName evidence="2">Uncharacterized protein</fullName>
    </submittedName>
</protein>
<keyword evidence="1" id="KW-0812">Transmembrane</keyword>
<dbReference type="OrthoDB" id="255797at2759"/>
<evidence type="ECO:0000256" key="1">
    <source>
        <dbReference type="SAM" id="Phobius"/>
    </source>
</evidence>
<sequence length="55" mass="6617">MANPRWYNYQSFIYRYGLVFMCAASALAMLNDGGASKQQWEWMRRQYDEKNNGKR</sequence>
<keyword evidence="3" id="KW-1185">Reference proteome</keyword>
<evidence type="ECO:0000313" key="3">
    <source>
        <dbReference type="Proteomes" id="UP000015354"/>
    </source>
</evidence>
<proteinExistence type="predicted"/>
<gene>
    <name evidence="2" type="ORF">STCU_01180</name>
</gene>
<organism evidence="2 3">
    <name type="scientific">Strigomonas culicis</name>
    <dbReference type="NCBI Taxonomy" id="28005"/>
    <lineage>
        <taxon>Eukaryota</taxon>
        <taxon>Discoba</taxon>
        <taxon>Euglenozoa</taxon>
        <taxon>Kinetoplastea</taxon>
        <taxon>Metakinetoplastina</taxon>
        <taxon>Trypanosomatida</taxon>
        <taxon>Trypanosomatidae</taxon>
        <taxon>Strigomonadinae</taxon>
        <taxon>Strigomonas</taxon>
    </lineage>
</organism>
<dbReference type="AlphaFoldDB" id="S9WHE4"/>
<keyword evidence="1" id="KW-1133">Transmembrane helix</keyword>